<evidence type="ECO:0000256" key="1">
    <source>
        <dbReference type="ARBA" id="ARBA00022553"/>
    </source>
</evidence>
<dbReference type="KEGG" id="pfer:IRI77_24700"/>
<dbReference type="CDD" id="cd06170">
    <property type="entry name" value="LuxR_C_like"/>
    <property type="match status" value="1"/>
</dbReference>
<dbReference type="PROSITE" id="PS50043">
    <property type="entry name" value="HTH_LUXR_2"/>
    <property type="match status" value="1"/>
</dbReference>
<dbReference type="PANTHER" id="PTHR43214:SF43">
    <property type="entry name" value="TWO-COMPONENT RESPONSE REGULATOR"/>
    <property type="match status" value="1"/>
</dbReference>
<dbReference type="InterPro" id="IPR011006">
    <property type="entry name" value="CheY-like_superfamily"/>
</dbReference>
<dbReference type="SUPFAM" id="SSF46894">
    <property type="entry name" value="C-terminal effector domain of the bipartite response regulators"/>
    <property type="match status" value="1"/>
</dbReference>
<dbReference type="GO" id="GO:0003677">
    <property type="term" value="F:DNA binding"/>
    <property type="evidence" value="ECO:0007669"/>
    <property type="project" value="UniProtKB-KW"/>
</dbReference>
<feature type="modified residue" description="4-aspartylphosphate" evidence="3">
    <location>
        <position position="57"/>
    </location>
</feature>
<name>A0A7S7NLU5_PALFE</name>
<protein>
    <submittedName>
        <fullName evidence="6">Response regulator transcription factor</fullName>
    </submittedName>
</protein>
<dbReference type="SMART" id="SM00448">
    <property type="entry name" value="REC"/>
    <property type="match status" value="1"/>
</dbReference>
<dbReference type="GO" id="GO:0000160">
    <property type="term" value="P:phosphorelay signal transduction system"/>
    <property type="evidence" value="ECO:0007669"/>
    <property type="project" value="InterPro"/>
</dbReference>
<evidence type="ECO:0000259" key="4">
    <source>
        <dbReference type="PROSITE" id="PS50043"/>
    </source>
</evidence>
<evidence type="ECO:0000313" key="6">
    <source>
        <dbReference type="EMBL" id="QOY85996.1"/>
    </source>
</evidence>
<dbReference type="InterPro" id="IPR001789">
    <property type="entry name" value="Sig_transdc_resp-reg_receiver"/>
</dbReference>
<keyword evidence="1 3" id="KW-0597">Phosphoprotein</keyword>
<dbReference type="AlphaFoldDB" id="A0A7S7NLU5"/>
<gene>
    <name evidence="6" type="ORF">IRI77_24700</name>
</gene>
<evidence type="ECO:0000256" key="2">
    <source>
        <dbReference type="ARBA" id="ARBA00023125"/>
    </source>
</evidence>
<dbReference type="EMBL" id="CP063849">
    <property type="protein sequence ID" value="QOY85996.1"/>
    <property type="molecule type" value="Genomic_DNA"/>
</dbReference>
<accession>A0A7S7NLU5</accession>
<dbReference type="RefSeq" id="WP_194447665.1">
    <property type="nucleotide sequence ID" value="NZ_CP063849.1"/>
</dbReference>
<dbReference type="PRINTS" id="PR00038">
    <property type="entry name" value="HTHLUXR"/>
</dbReference>
<dbReference type="InterPro" id="IPR016032">
    <property type="entry name" value="Sig_transdc_resp-reg_C-effctor"/>
</dbReference>
<dbReference type="SUPFAM" id="SSF52172">
    <property type="entry name" value="CheY-like"/>
    <property type="match status" value="1"/>
</dbReference>
<dbReference type="Proteomes" id="UP000593892">
    <property type="component" value="Chromosome"/>
</dbReference>
<keyword evidence="2" id="KW-0238">DNA-binding</keyword>
<reference evidence="6 7" key="1">
    <citation type="submission" date="2020-10" db="EMBL/GenBank/DDBJ databases">
        <title>Complete genome sequence of Paludibaculum fermentans P105T, a facultatively anaerobic acidobacterium capable of dissimilatory Fe(III) reduction.</title>
        <authorList>
            <person name="Dedysh S.N."/>
            <person name="Beletsky A.V."/>
            <person name="Kulichevskaya I.S."/>
            <person name="Mardanov A.V."/>
            <person name="Ravin N.V."/>
        </authorList>
    </citation>
    <scope>NUCLEOTIDE SEQUENCE [LARGE SCALE GENOMIC DNA]</scope>
    <source>
        <strain evidence="6 7">P105</strain>
    </source>
</reference>
<dbReference type="PANTHER" id="PTHR43214">
    <property type="entry name" value="TWO-COMPONENT RESPONSE REGULATOR"/>
    <property type="match status" value="1"/>
</dbReference>
<dbReference type="SMART" id="SM00421">
    <property type="entry name" value="HTH_LUXR"/>
    <property type="match status" value="1"/>
</dbReference>
<evidence type="ECO:0000313" key="7">
    <source>
        <dbReference type="Proteomes" id="UP000593892"/>
    </source>
</evidence>
<dbReference type="Pfam" id="PF00072">
    <property type="entry name" value="Response_reg"/>
    <property type="match status" value="1"/>
</dbReference>
<proteinExistence type="predicted"/>
<dbReference type="Gene3D" id="3.40.50.2300">
    <property type="match status" value="1"/>
</dbReference>
<dbReference type="GO" id="GO:0006355">
    <property type="term" value="P:regulation of DNA-templated transcription"/>
    <property type="evidence" value="ECO:0007669"/>
    <property type="project" value="InterPro"/>
</dbReference>
<feature type="domain" description="HTH luxR-type" evidence="4">
    <location>
        <begin position="139"/>
        <end position="204"/>
    </location>
</feature>
<dbReference type="InterPro" id="IPR039420">
    <property type="entry name" value="WalR-like"/>
</dbReference>
<keyword evidence="7" id="KW-1185">Reference proteome</keyword>
<organism evidence="6 7">
    <name type="scientific">Paludibaculum fermentans</name>
    <dbReference type="NCBI Taxonomy" id="1473598"/>
    <lineage>
        <taxon>Bacteria</taxon>
        <taxon>Pseudomonadati</taxon>
        <taxon>Acidobacteriota</taxon>
        <taxon>Terriglobia</taxon>
        <taxon>Bryobacterales</taxon>
        <taxon>Bryobacteraceae</taxon>
        <taxon>Paludibaculum</taxon>
    </lineage>
</organism>
<dbReference type="Pfam" id="PF00196">
    <property type="entry name" value="GerE"/>
    <property type="match status" value="1"/>
</dbReference>
<dbReference type="InterPro" id="IPR058245">
    <property type="entry name" value="NreC/VraR/RcsB-like_REC"/>
</dbReference>
<sequence length="215" mass="23245">MSEAITVLLADDHSLVRKGFRRMLEDDEAVQVVGEAANGPQAIEMALRLKPAVIVMDLAMPELDGIQATAQILKQLPNTGILILSMYSEDTYVRNAFAAGARGYLLKNALEVDLPYAIKEVAAGRTVVAPGLNLPTQEPASEESKLTQREREVLRYIVQGKSNKEIAGILGLSVNTVSVHRANLMQALGIHRTADLVVYAIRKGLVALPEPPGPE</sequence>
<dbReference type="PROSITE" id="PS50110">
    <property type="entry name" value="RESPONSE_REGULATORY"/>
    <property type="match status" value="1"/>
</dbReference>
<feature type="domain" description="Response regulatory" evidence="5">
    <location>
        <begin position="6"/>
        <end position="122"/>
    </location>
</feature>
<evidence type="ECO:0000256" key="3">
    <source>
        <dbReference type="PROSITE-ProRule" id="PRU00169"/>
    </source>
</evidence>
<dbReference type="CDD" id="cd17535">
    <property type="entry name" value="REC_NarL-like"/>
    <property type="match status" value="1"/>
</dbReference>
<evidence type="ECO:0000259" key="5">
    <source>
        <dbReference type="PROSITE" id="PS50110"/>
    </source>
</evidence>
<dbReference type="InterPro" id="IPR000792">
    <property type="entry name" value="Tscrpt_reg_LuxR_C"/>
</dbReference>